<gene>
    <name evidence="15" type="ORF">GFH30_04220</name>
    <name evidence="14" type="ORF">GHJ48_07210</name>
</gene>
<dbReference type="InterPro" id="IPR012910">
    <property type="entry name" value="Plug_dom"/>
</dbReference>
<dbReference type="Pfam" id="PF00593">
    <property type="entry name" value="TonB_dep_Rec_b-barrel"/>
    <property type="match status" value="1"/>
</dbReference>
<organism evidence="14 17">
    <name type="scientific">Acinetobacter wanghuae</name>
    <dbReference type="NCBI Taxonomy" id="2662362"/>
    <lineage>
        <taxon>Bacteria</taxon>
        <taxon>Pseudomonadati</taxon>
        <taxon>Pseudomonadota</taxon>
        <taxon>Gammaproteobacteria</taxon>
        <taxon>Moraxellales</taxon>
        <taxon>Moraxellaceae</taxon>
        <taxon>Acinetobacter</taxon>
    </lineage>
</organism>
<evidence type="ECO:0000256" key="1">
    <source>
        <dbReference type="ARBA" id="ARBA00004571"/>
    </source>
</evidence>
<dbReference type="Gene3D" id="2.170.130.10">
    <property type="entry name" value="TonB-dependent receptor, plug domain"/>
    <property type="match status" value="1"/>
</dbReference>
<name>A0A5Q0P532_9GAMM</name>
<feature type="domain" description="TonB-dependent receptor-like beta-barrel" evidence="12">
    <location>
        <begin position="278"/>
        <end position="679"/>
    </location>
</feature>
<evidence type="ECO:0000259" key="12">
    <source>
        <dbReference type="Pfam" id="PF00593"/>
    </source>
</evidence>
<reference evidence="16 17" key="1">
    <citation type="submission" date="2019-10" db="EMBL/GenBank/DDBJ databases">
        <authorList>
            <person name="Dong K."/>
        </authorList>
    </citation>
    <scope>NUCLEOTIDE SEQUENCE [LARGE SCALE GENOMIC DNA]</scope>
    <source>
        <strain evidence="15">Dk386</strain>
        <strain evidence="16">dk386</strain>
        <strain evidence="17">dk771</strain>
        <strain evidence="14">Dk771</strain>
    </source>
</reference>
<evidence type="ECO:0000256" key="8">
    <source>
        <dbReference type="ARBA" id="ARBA00023136"/>
    </source>
</evidence>
<dbReference type="RefSeq" id="WP_153373353.1">
    <property type="nucleotide sequence ID" value="NZ_WITK01000010.1"/>
</dbReference>
<evidence type="ECO:0000313" key="15">
    <source>
        <dbReference type="EMBL" id="QGA12285.1"/>
    </source>
</evidence>
<dbReference type="InterPro" id="IPR036942">
    <property type="entry name" value="Beta-barrel_TonB_sf"/>
</dbReference>
<keyword evidence="9 10" id="KW-0998">Cell outer membrane</keyword>
<dbReference type="PANTHER" id="PTHR30069">
    <property type="entry name" value="TONB-DEPENDENT OUTER MEMBRANE RECEPTOR"/>
    <property type="match status" value="1"/>
</dbReference>
<dbReference type="EMBL" id="WITK01000010">
    <property type="protein sequence ID" value="MQW92179.1"/>
    <property type="molecule type" value="Genomic_DNA"/>
</dbReference>
<dbReference type="PANTHER" id="PTHR30069:SF53">
    <property type="entry name" value="COLICIN I RECEPTOR-RELATED"/>
    <property type="match status" value="1"/>
</dbReference>
<evidence type="ECO:0000256" key="11">
    <source>
        <dbReference type="RuleBase" id="RU003357"/>
    </source>
</evidence>
<evidence type="ECO:0000313" key="16">
    <source>
        <dbReference type="Proteomes" id="UP000327478"/>
    </source>
</evidence>
<evidence type="ECO:0000313" key="14">
    <source>
        <dbReference type="EMBL" id="MQW92179.1"/>
    </source>
</evidence>
<keyword evidence="14" id="KW-0675">Receptor</keyword>
<dbReference type="CDD" id="cd01347">
    <property type="entry name" value="ligand_gated_channel"/>
    <property type="match status" value="1"/>
</dbReference>
<evidence type="ECO:0000256" key="3">
    <source>
        <dbReference type="ARBA" id="ARBA00022452"/>
    </source>
</evidence>
<feature type="domain" description="TonB-dependent receptor plug" evidence="13">
    <location>
        <begin position="30"/>
        <end position="140"/>
    </location>
</feature>
<dbReference type="SUPFAM" id="SSF56935">
    <property type="entry name" value="Porins"/>
    <property type="match status" value="1"/>
</dbReference>
<dbReference type="GO" id="GO:0015344">
    <property type="term" value="F:siderophore uptake transmembrane transporter activity"/>
    <property type="evidence" value="ECO:0007669"/>
    <property type="project" value="TreeGrafter"/>
</dbReference>
<evidence type="ECO:0000256" key="9">
    <source>
        <dbReference type="ARBA" id="ARBA00023237"/>
    </source>
</evidence>
<keyword evidence="5" id="KW-0732">Signal</keyword>
<sequence>MGLPTQAQEQTAKLDTIVVTTAGGYEQNIADAAATISVITAEELQKKSYSDVTDALKNVPGVFVQGGGTNQTVSIRGMGSAYTLFLIDGRPMNDGSLLTTNGGIQGASVNFLPPIESIERIEIIRGPSSSLYGSDAMGGVINIITKKHQDRLTASIRTEYIKADKSNDVNNDATNTSLYVNAPLIDNLLSLQVTAGLQTIDESSLQKNTAETGESEPDFQKTNIGTKFVYTPDDKNTITAEYKRTQQERTHNPGKSYTKYVSATGSKVDIGGEDFILSNNNYYPAFDTGEKDKNGNAIYQSDVVPNTRTYSELEKNSYSLTHDGDYDNLKLTSYIQYDKDENNAITGRTVNGITNPGGILFETLTANTQGTYFFDQHTLTVGGRYLKENLEDGTSNQNVEMAGQVTKMDRYQWSLFAEDTWSVTDKLALTLSGRLDENEFFGDNFSPKAYAVYKATDSFTFKGGVISGYKAPSLRNSSPEYMLNSMGGAIMPNPDLKPETSLTYETGFAYENQDLGLLASLMFYQTDFKDKITRSSRMQGSQDADSDFYKEHPELPYNANGYTYNYNVDEAQIRGIELTTDYQITDNVKYRHSYTYTNSEQKSGQYEGKPLNDIPKHMFNAGLDWDVNDKLLLWSQLNYRGKTVGNTSDVQTPEYTFVDVGAVYKHDEKLQFSTGIYNLTNKNVLEDGNSWVLDGRRYNFALNYKF</sequence>
<accession>A0A5Q0P532</accession>
<evidence type="ECO:0000256" key="7">
    <source>
        <dbReference type="ARBA" id="ARBA00023077"/>
    </source>
</evidence>
<evidence type="ECO:0000256" key="2">
    <source>
        <dbReference type="ARBA" id="ARBA00022448"/>
    </source>
</evidence>
<keyword evidence="6" id="KW-0406">Ion transport</keyword>
<evidence type="ECO:0000256" key="5">
    <source>
        <dbReference type="ARBA" id="ARBA00022729"/>
    </source>
</evidence>
<dbReference type="AlphaFoldDB" id="A0A5Q0P532"/>
<proteinExistence type="inferred from homology"/>
<dbReference type="InterPro" id="IPR000531">
    <property type="entry name" value="Beta-barrel_TonB"/>
</dbReference>
<evidence type="ECO:0000313" key="17">
    <source>
        <dbReference type="Proteomes" id="UP000480556"/>
    </source>
</evidence>
<evidence type="ECO:0000256" key="6">
    <source>
        <dbReference type="ARBA" id="ARBA00023065"/>
    </source>
</evidence>
<protein>
    <submittedName>
        <fullName evidence="14">TonB-dependent receptor</fullName>
    </submittedName>
</protein>
<dbReference type="GO" id="GO:0044718">
    <property type="term" value="P:siderophore transmembrane transport"/>
    <property type="evidence" value="ECO:0007669"/>
    <property type="project" value="TreeGrafter"/>
</dbReference>
<dbReference type="Pfam" id="PF07715">
    <property type="entry name" value="Plug"/>
    <property type="match status" value="1"/>
</dbReference>
<dbReference type="Gene3D" id="2.40.170.20">
    <property type="entry name" value="TonB-dependent receptor, beta-barrel domain"/>
    <property type="match status" value="1"/>
</dbReference>
<evidence type="ECO:0000256" key="10">
    <source>
        <dbReference type="PROSITE-ProRule" id="PRU01360"/>
    </source>
</evidence>
<dbReference type="GO" id="GO:0009279">
    <property type="term" value="C:cell outer membrane"/>
    <property type="evidence" value="ECO:0007669"/>
    <property type="project" value="UniProtKB-SubCell"/>
</dbReference>
<keyword evidence="3 10" id="KW-1134">Transmembrane beta strand</keyword>
<keyword evidence="16" id="KW-1185">Reference proteome</keyword>
<keyword evidence="8 10" id="KW-0472">Membrane</keyword>
<evidence type="ECO:0000259" key="13">
    <source>
        <dbReference type="Pfam" id="PF07715"/>
    </source>
</evidence>
<dbReference type="InterPro" id="IPR037066">
    <property type="entry name" value="Plug_dom_sf"/>
</dbReference>
<dbReference type="InterPro" id="IPR039426">
    <property type="entry name" value="TonB-dep_rcpt-like"/>
</dbReference>
<dbReference type="EMBL" id="CP045650">
    <property type="protein sequence ID" value="QGA12285.1"/>
    <property type="molecule type" value="Genomic_DNA"/>
</dbReference>
<keyword evidence="7 11" id="KW-0798">TonB box</keyword>
<evidence type="ECO:0000256" key="4">
    <source>
        <dbReference type="ARBA" id="ARBA00022692"/>
    </source>
</evidence>
<dbReference type="Proteomes" id="UP000480556">
    <property type="component" value="Unassembled WGS sequence"/>
</dbReference>
<keyword evidence="2 10" id="KW-0813">Transport</keyword>
<keyword evidence="4 10" id="KW-0812">Transmembrane</keyword>
<comment type="similarity">
    <text evidence="10 11">Belongs to the TonB-dependent receptor family.</text>
</comment>
<dbReference type="PROSITE" id="PS52016">
    <property type="entry name" value="TONB_DEPENDENT_REC_3"/>
    <property type="match status" value="1"/>
</dbReference>
<dbReference type="Proteomes" id="UP000327478">
    <property type="component" value="Chromosome"/>
</dbReference>
<comment type="subcellular location">
    <subcellularLocation>
        <location evidence="1 10">Cell outer membrane</location>
        <topology evidence="1 10">Multi-pass membrane protein</topology>
    </subcellularLocation>
</comment>